<reference evidence="1" key="2">
    <citation type="submission" date="2020-09" db="EMBL/GenBank/DDBJ databases">
        <authorList>
            <person name="Sun Q."/>
            <person name="Zhou Y."/>
        </authorList>
    </citation>
    <scope>NUCLEOTIDE SEQUENCE</scope>
    <source>
        <strain evidence="1">CGMCC 1.15454</strain>
    </source>
</reference>
<dbReference type="RefSeq" id="WP_155554578.1">
    <property type="nucleotide sequence ID" value="NZ_BMJD01000012.1"/>
</dbReference>
<gene>
    <name evidence="1" type="ORF">GCM10011409_19090</name>
</gene>
<evidence type="ECO:0000313" key="2">
    <source>
        <dbReference type="Proteomes" id="UP000621492"/>
    </source>
</evidence>
<name>A0A9W5TX40_9BACI</name>
<keyword evidence="2" id="KW-1185">Reference proteome</keyword>
<comment type="caution">
    <text evidence="1">The sequence shown here is derived from an EMBL/GenBank/DDBJ whole genome shotgun (WGS) entry which is preliminary data.</text>
</comment>
<dbReference type="AlphaFoldDB" id="A0A9W5TX40"/>
<proteinExistence type="predicted"/>
<dbReference type="Proteomes" id="UP000621492">
    <property type="component" value="Unassembled WGS sequence"/>
</dbReference>
<dbReference type="EMBL" id="BMJD01000012">
    <property type="protein sequence ID" value="GGB41734.1"/>
    <property type="molecule type" value="Genomic_DNA"/>
</dbReference>
<sequence>MPKSDKDILYTEIYGAKVGLPQYYDADGNPVAISTDAPMPVALSGVESIKGDKGDNGDSAYQVAVKNGFKGTEQEWLASLKGPKGDPGKDAEPQFTEDEVTALKALISQE</sequence>
<protein>
    <submittedName>
        <fullName evidence="1">Uncharacterized protein</fullName>
    </submittedName>
</protein>
<organism evidence="1 2">
    <name type="scientific">Lentibacillus populi</name>
    <dbReference type="NCBI Taxonomy" id="1827502"/>
    <lineage>
        <taxon>Bacteria</taxon>
        <taxon>Bacillati</taxon>
        <taxon>Bacillota</taxon>
        <taxon>Bacilli</taxon>
        <taxon>Bacillales</taxon>
        <taxon>Bacillaceae</taxon>
        <taxon>Lentibacillus</taxon>
    </lineage>
</organism>
<evidence type="ECO:0000313" key="1">
    <source>
        <dbReference type="EMBL" id="GGB41734.1"/>
    </source>
</evidence>
<accession>A0A9W5TX40</accession>
<reference evidence="1" key="1">
    <citation type="journal article" date="2014" name="Int. J. Syst. Evol. Microbiol.">
        <title>Complete genome sequence of Corynebacterium casei LMG S-19264T (=DSM 44701T), isolated from a smear-ripened cheese.</title>
        <authorList>
            <consortium name="US DOE Joint Genome Institute (JGI-PGF)"/>
            <person name="Walter F."/>
            <person name="Albersmeier A."/>
            <person name="Kalinowski J."/>
            <person name="Ruckert C."/>
        </authorList>
    </citation>
    <scope>NUCLEOTIDE SEQUENCE</scope>
    <source>
        <strain evidence="1">CGMCC 1.15454</strain>
    </source>
</reference>